<evidence type="ECO:0000313" key="1">
    <source>
        <dbReference type="EMBL" id="WPG98179.1"/>
    </source>
</evidence>
<accession>A0AAQ3LYJ0</accession>
<dbReference type="PANTHER" id="PTHR43431">
    <property type="entry name" value="OXIDOREDUCTASE, SHORT CHAIN DEHYDROGENASE/REDUCTASE FAMILY (AFU_ORTHOLOGUE AFUA_5G14000)"/>
    <property type="match status" value="1"/>
</dbReference>
<dbReference type="EMBL" id="CP138580">
    <property type="protein sequence ID" value="WPG98179.1"/>
    <property type="molecule type" value="Genomic_DNA"/>
</dbReference>
<gene>
    <name evidence="1" type="ORF">R9X50_00096500</name>
</gene>
<dbReference type="PANTHER" id="PTHR43431:SF7">
    <property type="entry name" value="OXIDOREDUCTASE, SHORT CHAIN DEHYDROGENASE_REDUCTASE FAMILY (AFU_ORTHOLOGUE AFUA_5G14000)"/>
    <property type="match status" value="1"/>
</dbReference>
<dbReference type="InterPro" id="IPR036291">
    <property type="entry name" value="NAD(P)-bd_dom_sf"/>
</dbReference>
<dbReference type="Proteomes" id="UP001303373">
    <property type="component" value="Chromosome 1"/>
</dbReference>
<dbReference type="SUPFAM" id="SSF51735">
    <property type="entry name" value="NAD(P)-binding Rossmann-fold domains"/>
    <property type="match status" value="1"/>
</dbReference>
<keyword evidence="2" id="KW-1185">Reference proteome</keyword>
<dbReference type="PRINTS" id="PR00081">
    <property type="entry name" value="GDHRDH"/>
</dbReference>
<organism evidence="1 2">
    <name type="scientific">Acrodontium crateriforme</name>
    <dbReference type="NCBI Taxonomy" id="150365"/>
    <lineage>
        <taxon>Eukaryota</taxon>
        <taxon>Fungi</taxon>
        <taxon>Dikarya</taxon>
        <taxon>Ascomycota</taxon>
        <taxon>Pezizomycotina</taxon>
        <taxon>Dothideomycetes</taxon>
        <taxon>Dothideomycetidae</taxon>
        <taxon>Mycosphaerellales</taxon>
        <taxon>Teratosphaeriaceae</taxon>
        <taxon>Acrodontium</taxon>
    </lineage>
</organism>
<sequence>MPASLSKTIALIAGAGPGTGAAISRRFAKAYPVVLLARNQETLDSIAKDINQNGGSAIGFATDATSSSSMNETFSKIEEKFGPDFRIAAAIYNVAARFQKSPFLEQNLDDFMKQLDPTIKGAFNFAQAALPRMINPSGAAGEHPPTLIFTGATAALKAGSGLSAFAMSKFGIRAMSQSLAREFGPQGVHVSHAVIDGLIDTEATKAYPPHEPDAKIAPDQIAESYWYLHTQPRSAFTQELDLRPFSETW</sequence>
<evidence type="ECO:0000313" key="2">
    <source>
        <dbReference type="Proteomes" id="UP001303373"/>
    </source>
</evidence>
<proteinExistence type="predicted"/>
<protein>
    <submittedName>
        <fullName evidence="1">Oxidoreductase</fullName>
    </submittedName>
</protein>
<dbReference type="InterPro" id="IPR002347">
    <property type="entry name" value="SDR_fam"/>
</dbReference>
<name>A0AAQ3LYJ0_9PEZI</name>
<reference evidence="1 2" key="1">
    <citation type="submission" date="2023-11" db="EMBL/GenBank/DDBJ databases">
        <title>An acidophilic fungus is an integral part of prey digestion in a carnivorous sundew plant.</title>
        <authorList>
            <person name="Tsai I.J."/>
        </authorList>
    </citation>
    <scope>NUCLEOTIDE SEQUENCE [LARGE SCALE GENOMIC DNA]</scope>
    <source>
        <strain evidence="1">169a</strain>
    </source>
</reference>
<dbReference type="AlphaFoldDB" id="A0AAQ3LYJ0"/>
<dbReference type="Gene3D" id="3.40.50.720">
    <property type="entry name" value="NAD(P)-binding Rossmann-like Domain"/>
    <property type="match status" value="1"/>
</dbReference>
<dbReference type="Pfam" id="PF00106">
    <property type="entry name" value="adh_short"/>
    <property type="match status" value="1"/>
</dbReference>